<dbReference type="Proteomes" id="UP000282423">
    <property type="component" value="Unassembled WGS sequence"/>
</dbReference>
<dbReference type="RefSeq" id="WP_121127417.1">
    <property type="nucleotide sequence ID" value="NZ_RBWS01000035.1"/>
</dbReference>
<feature type="signal peptide" evidence="1">
    <location>
        <begin position="1"/>
        <end position="19"/>
    </location>
</feature>
<proteinExistence type="predicted"/>
<keyword evidence="3" id="KW-1185">Reference proteome</keyword>
<accession>A0A420VPU4</accession>
<organism evidence="2 3">
    <name type="scientific">Sphingobacterium puteale</name>
    <dbReference type="NCBI Taxonomy" id="2420510"/>
    <lineage>
        <taxon>Bacteria</taxon>
        <taxon>Pseudomonadati</taxon>
        <taxon>Bacteroidota</taxon>
        <taxon>Sphingobacteriia</taxon>
        <taxon>Sphingobacteriales</taxon>
        <taxon>Sphingobacteriaceae</taxon>
        <taxon>Sphingobacterium</taxon>
    </lineage>
</organism>
<keyword evidence="1" id="KW-0732">Signal</keyword>
<evidence type="ECO:0000256" key="1">
    <source>
        <dbReference type="SAM" id="SignalP"/>
    </source>
</evidence>
<gene>
    <name evidence="2" type="ORF">D7322_27765</name>
</gene>
<sequence length="404" mass="45982">MKSYILFVFILLFEVQASAQSLYSANLDSVSLFPTKHGRFENYAFVLNGNVIEQDSLINYPDTKLNTVFPYPIRLEGRSYSGAVYFHNKEYYAPPVRYADDPAYFFNGRQVSPYRIRLLKAEAFNKISKTIRDTTIDGKLYKGSIHIDTDEDVLENRTLLPELIEKYTHLPLEKVIVHWRGLGNRYTDEDDIGTIIDDCFPIHSFSIDKIDQKIKLGVRAIEVDHVRFAEGERYVVHIVDNTYKWLNAKANLIFSDLLAVDTISPCYLPDFDEDGYSIFTSTEISAQPYKGNKVYLKKLATSMGLSTEKAPTAIKDSIAVQFVVLKNGMLSRLQSLSPERACHGDILKAIKNNACIWSPAIMGGRPVYAWVKMKILYSTDSRGNIRSLDHIGIPYSIRELTINP</sequence>
<comment type="caution">
    <text evidence="2">The sequence shown here is derived from an EMBL/GenBank/DDBJ whole genome shotgun (WGS) entry which is preliminary data.</text>
</comment>
<evidence type="ECO:0000313" key="3">
    <source>
        <dbReference type="Proteomes" id="UP000282423"/>
    </source>
</evidence>
<reference evidence="2 3" key="1">
    <citation type="submission" date="2018-10" db="EMBL/GenBank/DDBJ databases">
        <title>Sphingobacterium sp. M05W1-28.</title>
        <authorList>
            <person name="Cai H."/>
        </authorList>
    </citation>
    <scope>NUCLEOTIDE SEQUENCE [LARGE SCALE GENOMIC DNA]</scope>
    <source>
        <strain evidence="2 3">M05W1-28</strain>
    </source>
</reference>
<evidence type="ECO:0008006" key="4">
    <source>
        <dbReference type="Google" id="ProtNLM"/>
    </source>
</evidence>
<protein>
    <recommendedName>
        <fullName evidence="4">TonB C-terminal domain-containing protein</fullName>
    </recommendedName>
</protein>
<evidence type="ECO:0000313" key="2">
    <source>
        <dbReference type="EMBL" id="RKO68339.1"/>
    </source>
</evidence>
<feature type="chain" id="PRO_5019302846" description="TonB C-terminal domain-containing protein" evidence="1">
    <location>
        <begin position="20"/>
        <end position="404"/>
    </location>
</feature>
<dbReference type="OrthoDB" id="701389at2"/>
<dbReference type="EMBL" id="RBWS01000035">
    <property type="protein sequence ID" value="RKO68339.1"/>
    <property type="molecule type" value="Genomic_DNA"/>
</dbReference>
<dbReference type="AlphaFoldDB" id="A0A420VPU4"/>
<name>A0A420VPU4_9SPHI</name>